<protein>
    <submittedName>
        <fullName evidence="1">33086_t:CDS:1</fullName>
    </submittedName>
</protein>
<comment type="caution">
    <text evidence="1">The sequence shown here is derived from an EMBL/GenBank/DDBJ whole genome shotgun (WGS) entry which is preliminary data.</text>
</comment>
<accession>A0ABN7VTM0</accession>
<proteinExistence type="predicted"/>
<keyword evidence="2" id="KW-1185">Reference proteome</keyword>
<dbReference type="EMBL" id="CAJVQB010021853">
    <property type="protein sequence ID" value="CAG8798150.1"/>
    <property type="molecule type" value="Genomic_DNA"/>
</dbReference>
<evidence type="ECO:0000313" key="1">
    <source>
        <dbReference type="EMBL" id="CAG8798150.1"/>
    </source>
</evidence>
<name>A0ABN7VTM0_GIGMA</name>
<sequence length="101" mass="11779">VNSKCDIFGGNCEIKAQQLLELNYQHDHQHILYPGTGSEVKQQIQEILNQLQQAYQQTNKFELDHFLVLYTQNTTTIAVENSDSDFDLELNRFFKLLHPLL</sequence>
<reference evidence="1 2" key="1">
    <citation type="submission" date="2021-06" db="EMBL/GenBank/DDBJ databases">
        <authorList>
            <person name="Kallberg Y."/>
            <person name="Tangrot J."/>
            <person name="Rosling A."/>
        </authorList>
    </citation>
    <scope>NUCLEOTIDE SEQUENCE [LARGE SCALE GENOMIC DNA]</scope>
    <source>
        <strain evidence="1 2">120-4 pot B 10/14</strain>
    </source>
</reference>
<dbReference type="Proteomes" id="UP000789901">
    <property type="component" value="Unassembled WGS sequence"/>
</dbReference>
<feature type="non-terminal residue" evidence="1">
    <location>
        <position position="1"/>
    </location>
</feature>
<evidence type="ECO:0000313" key="2">
    <source>
        <dbReference type="Proteomes" id="UP000789901"/>
    </source>
</evidence>
<gene>
    <name evidence="1" type="ORF">GMARGA_LOCUS22541</name>
</gene>
<organism evidence="1 2">
    <name type="scientific">Gigaspora margarita</name>
    <dbReference type="NCBI Taxonomy" id="4874"/>
    <lineage>
        <taxon>Eukaryota</taxon>
        <taxon>Fungi</taxon>
        <taxon>Fungi incertae sedis</taxon>
        <taxon>Mucoromycota</taxon>
        <taxon>Glomeromycotina</taxon>
        <taxon>Glomeromycetes</taxon>
        <taxon>Diversisporales</taxon>
        <taxon>Gigasporaceae</taxon>
        <taxon>Gigaspora</taxon>
    </lineage>
</organism>